<dbReference type="InterPro" id="IPR046335">
    <property type="entry name" value="LacI/GalR-like_sensor"/>
</dbReference>
<proteinExistence type="predicted"/>
<dbReference type="CDD" id="cd06267">
    <property type="entry name" value="PBP1_LacI_sugar_binding-like"/>
    <property type="match status" value="1"/>
</dbReference>
<dbReference type="SUPFAM" id="SSF53822">
    <property type="entry name" value="Periplasmic binding protein-like I"/>
    <property type="match status" value="1"/>
</dbReference>
<dbReference type="PANTHER" id="PTHR30146:SF109">
    <property type="entry name" value="HTH-TYPE TRANSCRIPTIONAL REGULATOR GALS"/>
    <property type="match status" value="1"/>
</dbReference>
<keyword evidence="1" id="KW-0805">Transcription regulation</keyword>
<dbReference type="InterPro" id="IPR028082">
    <property type="entry name" value="Peripla_BP_I"/>
</dbReference>
<dbReference type="PROSITE" id="PS50949">
    <property type="entry name" value="HTH_GNTR"/>
    <property type="match status" value="1"/>
</dbReference>
<dbReference type="Pfam" id="PF13377">
    <property type="entry name" value="Peripla_BP_3"/>
    <property type="match status" value="1"/>
</dbReference>
<dbReference type="Pfam" id="PF00392">
    <property type="entry name" value="GntR"/>
    <property type="match status" value="1"/>
</dbReference>
<dbReference type="InterPro" id="IPR036388">
    <property type="entry name" value="WH-like_DNA-bd_sf"/>
</dbReference>
<reference evidence="5 6" key="1">
    <citation type="submission" date="2020-02" db="EMBL/GenBank/DDBJ databases">
        <authorList>
            <person name="Zheng R.K."/>
            <person name="Sun C.M."/>
        </authorList>
    </citation>
    <scope>NUCLEOTIDE SEQUENCE [LARGE SCALE GENOMIC DNA]</scope>
    <source>
        <strain evidence="6">rifampicinis</strain>
    </source>
</reference>
<dbReference type="PRINTS" id="PR00035">
    <property type="entry name" value="HTHGNTR"/>
</dbReference>
<dbReference type="GO" id="GO:0000976">
    <property type="term" value="F:transcription cis-regulatory region binding"/>
    <property type="evidence" value="ECO:0007669"/>
    <property type="project" value="TreeGrafter"/>
</dbReference>
<dbReference type="InterPro" id="IPR036390">
    <property type="entry name" value="WH_DNA-bd_sf"/>
</dbReference>
<dbReference type="GO" id="GO:0003700">
    <property type="term" value="F:DNA-binding transcription factor activity"/>
    <property type="evidence" value="ECO:0007669"/>
    <property type="project" value="InterPro"/>
</dbReference>
<dbReference type="RefSeq" id="WP_195169348.1">
    <property type="nucleotide sequence ID" value="NZ_CP062983.1"/>
</dbReference>
<dbReference type="SUPFAM" id="SSF46785">
    <property type="entry name" value="Winged helix' DNA-binding domain"/>
    <property type="match status" value="1"/>
</dbReference>
<dbReference type="EMBL" id="CP062983">
    <property type="protein sequence ID" value="QPC81275.1"/>
    <property type="molecule type" value="Genomic_DNA"/>
</dbReference>
<dbReference type="PANTHER" id="PTHR30146">
    <property type="entry name" value="LACI-RELATED TRANSCRIPTIONAL REPRESSOR"/>
    <property type="match status" value="1"/>
</dbReference>
<evidence type="ECO:0000256" key="3">
    <source>
        <dbReference type="ARBA" id="ARBA00023163"/>
    </source>
</evidence>
<dbReference type="InterPro" id="IPR000524">
    <property type="entry name" value="Tscrpt_reg_HTH_GntR"/>
</dbReference>
<gene>
    <name evidence="5" type="ORF">G4Y79_16380</name>
</gene>
<keyword evidence="3" id="KW-0804">Transcription</keyword>
<keyword evidence="2" id="KW-0238">DNA-binding</keyword>
<dbReference type="CDD" id="cd07377">
    <property type="entry name" value="WHTH_GntR"/>
    <property type="match status" value="1"/>
</dbReference>
<dbReference type="Gene3D" id="1.10.10.10">
    <property type="entry name" value="Winged helix-like DNA-binding domain superfamily/Winged helix DNA-binding domain"/>
    <property type="match status" value="1"/>
</dbReference>
<keyword evidence="6" id="KW-1185">Reference proteome</keyword>
<accession>A0A7S8E6K9</accession>
<dbReference type="KEGG" id="pmet:G4Y79_16380"/>
<sequence>MGHLDIKISHESVIPLHEQLTNQIRHLILSKRWPAGFRLPSETELQKRLRISRSTIRHALRTMEMEGLIERMPGRGTFVTQLRERSNSNRPIAFMVTDFERPMQRQLLSGAEGIARAAGYPVFFCNSASNVAEERRLLEQIQHDDVMGVLLWPSVASCHSEYLAEMVENHLPPITVMDRTFNNVVCDYVASDNYAGGYSAVQHLIELGHEHIGFLSCRIMELLPIADRYRGYQDAMRDAGLEPYDPWLFGEPDEEIHFEAVLNAHSGSDLQVVGDIAELLKQHQQEATAIFAINDNVALLASKAANRIGLRIPDDLSVVGFDDIDIVSYLPTPLTTVAQDYFAIGQQAAKLLIERIEGCYSGPPRVVLLPTQLRARASTSVASRKLKHGLND</sequence>
<dbReference type="SMART" id="SM00345">
    <property type="entry name" value="HTH_GNTR"/>
    <property type="match status" value="1"/>
</dbReference>
<evidence type="ECO:0000313" key="5">
    <source>
        <dbReference type="EMBL" id="QPC81275.1"/>
    </source>
</evidence>
<protein>
    <submittedName>
        <fullName evidence="5">GntR family transcriptional regulator</fullName>
    </submittedName>
</protein>
<evidence type="ECO:0000313" key="6">
    <source>
        <dbReference type="Proteomes" id="UP000594468"/>
    </source>
</evidence>
<dbReference type="Proteomes" id="UP000594468">
    <property type="component" value="Chromosome"/>
</dbReference>
<dbReference type="Gene3D" id="3.40.50.2300">
    <property type="match status" value="2"/>
</dbReference>
<evidence type="ECO:0000256" key="2">
    <source>
        <dbReference type="ARBA" id="ARBA00023125"/>
    </source>
</evidence>
<feature type="domain" description="HTH gntR-type" evidence="4">
    <location>
        <begin position="14"/>
        <end position="82"/>
    </location>
</feature>
<evidence type="ECO:0000256" key="1">
    <source>
        <dbReference type="ARBA" id="ARBA00023015"/>
    </source>
</evidence>
<organism evidence="5 6">
    <name type="scientific">Phototrophicus methaneseepsis</name>
    <dbReference type="NCBI Taxonomy" id="2710758"/>
    <lineage>
        <taxon>Bacteria</taxon>
        <taxon>Bacillati</taxon>
        <taxon>Chloroflexota</taxon>
        <taxon>Candidatus Thermofontia</taxon>
        <taxon>Phototrophicales</taxon>
        <taxon>Phototrophicaceae</taxon>
        <taxon>Phototrophicus</taxon>
    </lineage>
</organism>
<dbReference type="AlphaFoldDB" id="A0A7S8E6K9"/>
<evidence type="ECO:0000259" key="4">
    <source>
        <dbReference type="PROSITE" id="PS50949"/>
    </source>
</evidence>
<name>A0A7S8E6K9_9CHLR</name>